<evidence type="ECO:0000313" key="3">
    <source>
        <dbReference type="Proteomes" id="UP000752814"/>
    </source>
</evidence>
<evidence type="ECO:0000313" key="2">
    <source>
        <dbReference type="EMBL" id="TQS84530.1"/>
    </source>
</evidence>
<name>A0A8J8PCL9_9ARCH</name>
<gene>
    <name evidence="2" type="ORF">A3207_00350</name>
</gene>
<protein>
    <recommendedName>
        <fullName evidence="1">PD-(D/E)XK endonuclease-like domain-containing protein</fullName>
    </recommendedName>
</protein>
<reference evidence="2" key="1">
    <citation type="submission" date="2016-03" db="EMBL/GenBank/DDBJ databases">
        <authorList>
            <person name="Borrel G."/>
            <person name="Mccann A."/>
            <person name="O'Toole P.W."/>
        </authorList>
    </citation>
    <scope>NUCLEOTIDE SEQUENCE</scope>
    <source>
        <strain evidence="2">183</strain>
    </source>
</reference>
<dbReference type="InterPro" id="IPR011604">
    <property type="entry name" value="PDDEXK-like_dom_sf"/>
</dbReference>
<organism evidence="2 3">
    <name type="scientific">Candidatus Methanomassiliicoccus intestinalis</name>
    <dbReference type="NCBI Taxonomy" id="1406512"/>
    <lineage>
        <taxon>Archaea</taxon>
        <taxon>Methanobacteriati</taxon>
        <taxon>Thermoplasmatota</taxon>
        <taxon>Thermoplasmata</taxon>
        <taxon>Methanomassiliicoccales</taxon>
        <taxon>Methanomassiliicoccaceae</taxon>
        <taxon>Methanomassiliicoccus</taxon>
    </lineage>
</organism>
<dbReference type="EMBL" id="LVVT01000001">
    <property type="protein sequence ID" value="TQS84530.1"/>
    <property type="molecule type" value="Genomic_DNA"/>
</dbReference>
<sequence length="275" mass="32215">MPDSWSFSKSQIWNTCKKMYYYTYVKRFDADDEGKAANNLYQLTSLHPYKGELVHKEIERYILQALCGNAYDLNKASVNASRQIDWMYKKMQTIERMNGKTVSEEQLNNAKAEISKCLHNFKSDIWPSIFDYPHISIESFDKFRCGDVDVLVKLDYVVKDKRSGIKIFDWKTGLKKGDDFYQSVVYAMHAMSKYGLDNEHVSVDMIYLSELNRDVLVPDRKDIKEMEGRICDETDEMRSLQGIPEENIGDHCTFCKYYTLCNQSKDRIYSEKVTV</sequence>
<proteinExistence type="predicted"/>
<dbReference type="InterPro" id="IPR038726">
    <property type="entry name" value="PDDEXK_AddAB-type"/>
</dbReference>
<dbReference type="Pfam" id="PF12705">
    <property type="entry name" value="PDDEXK_1"/>
    <property type="match status" value="1"/>
</dbReference>
<feature type="domain" description="PD-(D/E)XK endonuclease-like" evidence="1">
    <location>
        <begin position="4"/>
        <end position="262"/>
    </location>
</feature>
<dbReference type="Gene3D" id="3.90.320.10">
    <property type="match status" value="1"/>
</dbReference>
<comment type="caution">
    <text evidence="2">The sequence shown here is derived from an EMBL/GenBank/DDBJ whole genome shotgun (WGS) entry which is preliminary data.</text>
</comment>
<accession>A0A8J8PCL9</accession>
<evidence type="ECO:0000259" key="1">
    <source>
        <dbReference type="Pfam" id="PF12705"/>
    </source>
</evidence>
<dbReference type="Proteomes" id="UP000752814">
    <property type="component" value="Unassembled WGS sequence"/>
</dbReference>
<dbReference type="RefSeq" id="WP_400256697.1">
    <property type="nucleotide sequence ID" value="NZ_CAYAYE010000029.1"/>
</dbReference>
<dbReference type="AlphaFoldDB" id="A0A8J8PCL9"/>